<comment type="caution">
    <text evidence="2">The sequence shown here is derived from an EMBL/GenBank/DDBJ whole genome shotgun (WGS) entry which is preliminary data.</text>
</comment>
<dbReference type="Pfam" id="PF01510">
    <property type="entry name" value="Amidase_2"/>
    <property type="match status" value="1"/>
</dbReference>
<dbReference type="InterPro" id="IPR002502">
    <property type="entry name" value="Amidase_domain"/>
</dbReference>
<name>A0ABS6DGU7_9ENTR</name>
<dbReference type="InterPro" id="IPR051206">
    <property type="entry name" value="NAMLAA_amidase_2"/>
</dbReference>
<dbReference type="EMBL" id="JAGRYU010000014">
    <property type="protein sequence ID" value="MBU4682434.1"/>
    <property type="molecule type" value="Genomic_DNA"/>
</dbReference>
<proteinExistence type="predicted"/>
<dbReference type="CDD" id="cd06583">
    <property type="entry name" value="PGRP"/>
    <property type="match status" value="1"/>
</dbReference>
<feature type="domain" description="N-acetylmuramoyl-L-alanine amidase" evidence="1">
    <location>
        <begin position="60"/>
        <end position="212"/>
    </location>
</feature>
<organism evidence="2 3">
    <name type="scientific">Cedecea davisae</name>
    <dbReference type="NCBI Taxonomy" id="158484"/>
    <lineage>
        <taxon>Bacteria</taxon>
        <taxon>Pseudomonadati</taxon>
        <taxon>Pseudomonadota</taxon>
        <taxon>Gammaproteobacteria</taxon>
        <taxon>Enterobacterales</taxon>
        <taxon>Enterobacteriaceae</taxon>
        <taxon>Cedecea</taxon>
    </lineage>
</organism>
<accession>A0ABS6DGU7</accession>
<dbReference type="PANTHER" id="PTHR30417:SF12">
    <property type="entry name" value="N-ACETYLMURAMOYL-L-ALANINE AMIDASE"/>
    <property type="match status" value="1"/>
</dbReference>
<dbReference type="RefSeq" id="WP_216375667.1">
    <property type="nucleotide sequence ID" value="NZ_JAGRYT010000003.1"/>
</dbReference>
<evidence type="ECO:0000259" key="1">
    <source>
        <dbReference type="SMART" id="SM00644"/>
    </source>
</evidence>
<dbReference type="Proteomes" id="UP000686327">
    <property type="component" value="Unassembled WGS sequence"/>
</dbReference>
<gene>
    <name evidence="2" type="ORF">KC222_10440</name>
</gene>
<keyword evidence="3" id="KW-1185">Reference proteome</keyword>
<sequence>MPIDKIAAGVVPGIQKGPGAPDNKQGTEEIKSSLSQLKHVGQAGPEVKSNPPAPFKIDYNAYRSIKSYNPRVRFLVMHYTAQNFADSITSLTGNSVSAHYLVPDPTDKTYVAEGFKDMRIFNLVDEKERAWHAGVSSWAGRSNINDTSIGIEIVNQATDDGQGNLTFPPFNQQQIEAVRQLSLNILQRYPDISPNNIVGHSDIAPGRKNDPGAAFPWQQLSESGVGAWYQQDIKDNYLRQFTVQMPAESEIIEKLAAYGYDVSGAGTDEGKKLLFQAFQLHFRQSNYAGEMDAETAAIIYALVDKYAAI</sequence>
<protein>
    <submittedName>
        <fullName evidence="2">N-acetylmuramoyl-L-alanine amidase</fullName>
    </submittedName>
</protein>
<evidence type="ECO:0000313" key="2">
    <source>
        <dbReference type="EMBL" id="MBU4682434.1"/>
    </source>
</evidence>
<evidence type="ECO:0000313" key="3">
    <source>
        <dbReference type="Proteomes" id="UP000686327"/>
    </source>
</evidence>
<dbReference type="SMART" id="SM00644">
    <property type="entry name" value="Ami_2"/>
    <property type="match status" value="1"/>
</dbReference>
<dbReference type="PANTHER" id="PTHR30417">
    <property type="entry name" value="N-ACETYLMURAMOYL-L-ALANINE AMIDASE AMID"/>
    <property type="match status" value="1"/>
</dbReference>
<reference evidence="3" key="1">
    <citation type="submission" date="2023-07" db="EMBL/GenBank/DDBJ databases">
        <title>Cedecea davisae an AmpC producer and its therapeutic implications.</title>
        <authorList>
            <person name="Notter J."/>
        </authorList>
    </citation>
    <scope>NUCLEOTIDE SEQUENCE [LARGE SCALE GENOMIC DNA]</scope>
    <source>
        <strain evidence="3">1</strain>
    </source>
</reference>